<sequence>MYAGTSHAMAKPLAGVLTVVLAPTLAMFAGQPANATTTEPSDDSGMFQGPDGLERGIAEAKGGLAIRFDLQPGDEIEISDNKQLATVIAADGTELVRFDSPIVAGSEHAIFLYDDDVLTAEAANADGTPVVSAQSCPKASAISWGWTVLWDGMVCVPSGLATGGVGGFMCGAAGSGVSSFVPWDKVCG</sequence>
<evidence type="ECO:0000256" key="1">
    <source>
        <dbReference type="SAM" id="SignalP"/>
    </source>
</evidence>
<feature type="signal peptide" evidence="1">
    <location>
        <begin position="1"/>
        <end position="35"/>
    </location>
</feature>
<dbReference type="RefSeq" id="WP_145998045.1">
    <property type="nucleotide sequence ID" value="NZ_FXZE01000003.1"/>
</dbReference>
<feature type="chain" id="PRO_5013601289" evidence="1">
    <location>
        <begin position="36"/>
        <end position="188"/>
    </location>
</feature>
<dbReference type="Proteomes" id="UP000234342">
    <property type="component" value="Unassembled WGS sequence"/>
</dbReference>
<proteinExistence type="predicted"/>
<dbReference type="EMBL" id="FXZE01000003">
    <property type="protein sequence ID" value="SMX76978.1"/>
    <property type="molecule type" value="Genomic_DNA"/>
</dbReference>
<evidence type="ECO:0000313" key="2">
    <source>
        <dbReference type="EMBL" id="SMX76978.1"/>
    </source>
</evidence>
<accession>A0A2H1IP86</accession>
<gene>
    <name evidence="2" type="ORF">BANT10_01156</name>
</gene>
<dbReference type="AlphaFoldDB" id="A0A2H1IP86"/>
<reference evidence="3" key="1">
    <citation type="submission" date="2017-03" db="EMBL/GenBank/DDBJ databases">
        <authorList>
            <person name="Monnet C."/>
        </authorList>
    </citation>
    <scope>NUCLEOTIDE SEQUENCE [LARGE SCALE GENOMIC DNA]</scope>
    <source>
        <strain evidence="3">P10</strain>
    </source>
</reference>
<evidence type="ECO:0000313" key="3">
    <source>
        <dbReference type="Proteomes" id="UP000234342"/>
    </source>
</evidence>
<keyword evidence="3" id="KW-1185">Reference proteome</keyword>
<keyword evidence="1" id="KW-0732">Signal</keyword>
<name>A0A2H1IP86_9MICO</name>
<organism evidence="2 3">
    <name type="scientific">Brevibacterium antiquum</name>
    <dbReference type="NCBI Taxonomy" id="234835"/>
    <lineage>
        <taxon>Bacteria</taxon>
        <taxon>Bacillati</taxon>
        <taxon>Actinomycetota</taxon>
        <taxon>Actinomycetes</taxon>
        <taxon>Micrococcales</taxon>
        <taxon>Brevibacteriaceae</taxon>
        <taxon>Brevibacterium</taxon>
    </lineage>
</organism>
<protein>
    <submittedName>
        <fullName evidence="2">Uncharacterized protein</fullName>
    </submittedName>
</protein>